<organism evidence="1 2">
    <name type="scientific">Candidatus Sungiibacteriota bacterium</name>
    <dbReference type="NCBI Taxonomy" id="2750080"/>
    <lineage>
        <taxon>Bacteria</taxon>
        <taxon>Candidatus Sungiibacteriota</taxon>
    </lineage>
</organism>
<comment type="caution">
    <text evidence="1">The sequence shown here is derived from an EMBL/GenBank/DDBJ whole genome shotgun (WGS) entry which is preliminary data.</text>
</comment>
<gene>
    <name evidence="1" type="ORF">HY473_00100</name>
</gene>
<proteinExistence type="predicted"/>
<dbReference type="AlphaFoldDB" id="A0A932YYD5"/>
<accession>A0A932YYD5</accession>
<reference evidence="1" key="1">
    <citation type="submission" date="2020-07" db="EMBL/GenBank/DDBJ databases">
        <title>Huge and variable diversity of episymbiotic CPR bacteria and DPANN archaea in groundwater ecosystems.</title>
        <authorList>
            <person name="He C.Y."/>
            <person name="Keren R."/>
            <person name="Whittaker M."/>
            <person name="Farag I.F."/>
            <person name="Doudna J."/>
            <person name="Cate J.H.D."/>
            <person name="Banfield J.F."/>
        </authorList>
    </citation>
    <scope>NUCLEOTIDE SEQUENCE</scope>
    <source>
        <strain evidence="1">NC_groundwater_1225_Ag_S-0.1um_56_177</strain>
    </source>
</reference>
<sequence length="79" mass="8431">MPVVTAAVADVVQVTASAGDGYAAKIYRRLRTENPEIAKIITGFAELASDPATVIICAVIVYRMLESQAEVNLLRKGLP</sequence>
<dbReference type="Proteomes" id="UP000756703">
    <property type="component" value="Unassembled WGS sequence"/>
</dbReference>
<dbReference type="EMBL" id="JACQMI010000002">
    <property type="protein sequence ID" value="MBI4132488.1"/>
    <property type="molecule type" value="Genomic_DNA"/>
</dbReference>
<protein>
    <submittedName>
        <fullName evidence="1">Uncharacterized protein</fullName>
    </submittedName>
</protein>
<evidence type="ECO:0000313" key="1">
    <source>
        <dbReference type="EMBL" id="MBI4132488.1"/>
    </source>
</evidence>
<evidence type="ECO:0000313" key="2">
    <source>
        <dbReference type="Proteomes" id="UP000756703"/>
    </source>
</evidence>
<name>A0A932YYD5_9BACT</name>